<gene>
    <name evidence="3" type="ORF">BIV23_43555</name>
</gene>
<keyword evidence="4" id="KW-1185">Reference proteome</keyword>
<reference evidence="3 4" key="1">
    <citation type="submission" date="2016-10" db="EMBL/GenBank/DDBJ databases">
        <title>Genome sequence of Streptomyces sp. MUSC 1.</title>
        <authorList>
            <person name="Lee L.-H."/>
            <person name="Ser H.-L."/>
            <person name="Law J.W.-F."/>
        </authorList>
    </citation>
    <scope>NUCLEOTIDE SEQUENCE [LARGE SCALE GENOMIC DNA]</scope>
    <source>
        <strain evidence="3 4">MUSC 1</strain>
    </source>
</reference>
<dbReference type="Proteomes" id="UP000179642">
    <property type="component" value="Unassembled WGS sequence"/>
</dbReference>
<dbReference type="InterPro" id="IPR048640">
    <property type="entry name" value="MgtC-like_C"/>
</dbReference>
<accession>A0A1S2NZA2</accession>
<dbReference type="Pfam" id="PF21770">
    <property type="entry name" value="MgtC_SapB_C"/>
    <property type="match status" value="1"/>
</dbReference>
<dbReference type="AlphaFoldDB" id="A0A1S2NZA2"/>
<evidence type="ECO:0000313" key="4">
    <source>
        <dbReference type="Proteomes" id="UP000179642"/>
    </source>
</evidence>
<evidence type="ECO:0000313" key="3">
    <source>
        <dbReference type="EMBL" id="OIJ86761.1"/>
    </source>
</evidence>
<evidence type="ECO:0000256" key="1">
    <source>
        <dbReference type="SAM" id="MobiDB-lite"/>
    </source>
</evidence>
<dbReference type="EMBL" id="MLYO01000120">
    <property type="protein sequence ID" value="OIJ86761.1"/>
    <property type="molecule type" value="Genomic_DNA"/>
</dbReference>
<dbReference type="Gene3D" id="3.30.70.260">
    <property type="match status" value="1"/>
</dbReference>
<organism evidence="3 4">
    <name type="scientific">Streptomyces monashensis</name>
    <dbReference type="NCBI Taxonomy" id="1678012"/>
    <lineage>
        <taxon>Bacteria</taxon>
        <taxon>Bacillati</taxon>
        <taxon>Actinomycetota</taxon>
        <taxon>Actinomycetes</taxon>
        <taxon>Kitasatosporales</taxon>
        <taxon>Streptomycetaceae</taxon>
        <taxon>Streptomyces</taxon>
    </lineage>
</organism>
<feature type="domain" description="MgtC-like C-terminal" evidence="2">
    <location>
        <begin position="25"/>
        <end position="98"/>
    </location>
</feature>
<protein>
    <recommendedName>
        <fullName evidence="2">MgtC-like C-terminal domain-containing protein</fullName>
    </recommendedName>
</protein>
<dbReference type="RefSeq" id="WP_071386525.1">
    <property type="nucleotide sequence ID" value="NZ_MLYO01000120.1"/>
</dbReference>
<comment type="caution">
    <text evidence="3">The sequence shown here is derived from an EMBL/GenBank/DDBJ whole genome shotgun (WGS) entry which is preliminary data.</text>
</comment>
<name>A0A1S2NZA2_9ACTN</name>
<feature type="region of interest" description="Disordered" evidence="1">
    <location>
        <begin position="105"/>
        <end position="126"/>
    </location>
</feature>
<dbReference type="OrthoDB" id="4318757at2"/>
<sequence length="126" mass="13508">MRFLPRTHAKNSGPSTTPVSTLATIHIHCDHQVSAKVRALCVLALSRPGARLQALHASRHGVTAYLRVTLTLDGPDTGPLDHLVDQLSRVPHVRDLHWHRCDTPAPGTPAHEQERSAAGACCPGAA</sequence>
<evidence type="ECO:0000259" key="2">
    <source>
        <dbReference type="Pfam" id="PF21770"/>
    </source>
</evidence>
<proteinExistence type="predicted"/>